<dbReference type="AlphaFoldDB" id="A0A9W6B8F2"/>
<comment type="caution">
    <text evidence="2">The sequence shown here is derived from an EMBL/GenBank/DDBJ whole genome shotgun (WGS) entry which is preliminary data.</text>
</comment>
<keyword evidence="3" id="KW-1185">Reference proteome</keyword>
<dbReference type="RefSeq" id="WP_281755736.1">
    <property type="nucleotide sequence ID" value="NZ_BRVP01000021.1"/>
</dbReference>
<sequence>MKNILPIIFILLTVSISRAQCDCGTGVVSLNASDSASSYTFLANTTYCITGNFTIQWTGSTFQDNVTLCLANGATFKTSQIINTSANAHVTIKVGQNATLIVPTIVPASFDVTIENGGTMQPLYSGLTINGTDFALTVENGGTFDHNGVTINSTGSIDILNSGTIDANNIYLPNYNSLSIVNNGNINLSNVTLNGSGTIDITNNGSFTTGNFTVKNASTFNFINTSVINTSLFTLKTGVTTFNMTNNTDSKWLLSSHIHLDSASSTFLNNGEIAISGEIQLDNGATLNMTNSGEVTTTGNFNWGESGLSNYLYNMGVIDVGGQMSSEDCLLEFINYSGATLTMNNHLTYGTNGPNKFENYGTFHADGLYSNDPTLHMKNEGDMTLESNYSDTSESIFSNCGTLNMENWFDLNGKIINTGTYNVPNGSIGFSLTTSSIENYSEMLISNIVMGSNGIFYNEGEVTFSNAPNTSIRFSGPESTYQPAHSTSTAYGRFMWPGSQSNQSGFAVGNLNFVTTTPATVDDTSYPGMFGQWTSVTFGSDVVFGSCPSCVVVTDYDQCANADGTWPETIINCIPVNRHIRSFLKGS</sequence>
<gene>
    <name evidence="2" type="ORF">NBRC110019_26810</name>
</gene>
<dbReference type="EMBL" id="BRVP01000021">
    <property type="protein sequence ID" value="GLB53640.1"/>
    <property type="molecule type" value="Genomic_DNA"/>
</dbReference>
<dbReference type="Proteomes" id="UP001143545">
    <property type="component" value="Unassembled WGS sequence"/>
</dbReference>
<evidence type="ECO:0000313" key="3">
    <source>
        <dbReference type="Proteomes" id="UP001143545"/>
    </source>
</evidence>
<proteinExistence type="predicted"/>
<name>A0A9W6B8F2_9FLAO</name>
<reference evidence="2" key="1">
    <citation type="submission" date="2022-07" db="EMBL/GenBank/DDBJ databases">
        <title>Taxonomy of Novel Oxalotrophic and Methylotrophic Bacteria.</title>
        <authorList>
            <person name="Sahin N."/>
            <person name="Tani A."/>
        </authorList>
    </citation>
    <scope>NUCLEOTIDE SEQUENCE</scope>
    <source>
        <strain evidence="2">AM327</strain>
    </source>
</reference>
<keyword evidence="1" id="KW-0732">Signal</keyword>
<protein>
    <recommendedName>
        <fullName evidence="4">G8 domain-containing protein</fullName>
    </recommendedName>
</protein>
<evidence type="ECO:0008006" key="4">
    <source>
        <dbReference type="Google" id="ProtNLM"/>
    </source>
</evidence>
<evidence type="ECO:0000256" key="1">
    <source>
        <dbReference type="SAM" id="SignalP"/>
    </source>
</evidence>
<evidence type="ECO:0000313" key="2">
    <source>
        <dbReference type="EMBL" id="GLB53640.1"/>
    </source>
</evidence>
<feature type="chain" id="PRO_5040821876" description="G8 domain-containing protein" evidence="1">
    <location>
        <begin position="20"/>
        <end position="587"/>
    </location>
</feature>
<accession>A0A9W6B8F2</accession>
<feature type="signal peptide" evidence="1">
    <location>
        <begin position="1"/>
        <end position="19"/>
    </location>
</feature>
<organism evidence="2 3">
    <name type="scientific">Neptunitalea chrysea</name>
    <dbReference type="NCBI Taxonomy" id="1647581"/>
    <lineage>
        <taxon>Bacteria</taxon>
        <taxon>Pseudomonadati</taxon>
        <taxon>Bacteroidota</taxon>
        <taxon>Flavobacteriia</taxon>
        <taxon>Flavobacteriales</taxon>
        <taxon>Flavobacteriaceae</taxon>
        <taxon>Neptunitalea</taxon>
    </lineage>
</organism>